<sequence>MPTVEEEFLLKDVHPHLSGFTPRPVEKLAKTKPPCQLLDLDCQHFLNRSTKTSTHTYPCVQYQLWLEAGKHDPPFPKNSDTNYDSNVWRNFRRNFGFQTSSKGRKISDVIATMYPLNIPPPSQLNDHTFDRYIKETALFKDENRKAMAIKQIQSDLQEFRKLKFKTEARNPPIDKKGKILPPENFKKYVHQYFPLPTPPPSPPPPFQKTDMFGQRYIPRSGPGLWKLSHKLNHPEFKRLQEEINKRRIMKEELRKQMTRALPSPVSFEDVLRE</sequence>
<proteinExistence type="predicted"/>
<dbReference type="OrthoDB" id="10017413at2759"/>
<gene>
    <name evidence="1" type="ORF">C0Q70_05181</name>
</gene>
<dbReference type="Pfam" id="PF15046">
    <property type="entry name" value="DUF4532"/>
    <property type="match status" value="1"/>
</dbReference>
<comment type="caution">
    <text evidence="1">The sequence shown here is derived from an EMBL/GenBank/DDBJ whole genome shotgun (WGS) entry which is preliminary data.</text>
</comment>
<name>A0A2T7PKF9_POMCA</name>
<dbReference type="PANTHER" id="PTHR35156">
    <property type="entry name" value="TESTIS-EXPRESSED PROTEIN 52"/>
    <property type="match status" value="1"/>
</dbReference>
<evidence type="ECO:0000313" key="1">
    <source>
        <dbReference type="EMBL" id="PVD33919.1"/>
    </source>
</evidence>
<dbReference type="Proteomes" id="UP000245119">
    <property type="component" value="Linkage Group LG3"/>
</dbReference>
<protein>
    <submittedName>
        <fullName evidence="1">Uncharacterized protein</fullName>
    </submittedName>
</protein>
<keyword evidence="2" id="KW-1185">Reference proteome</keyword>
<dbReference type="InterPro" id="IPR029206">
    <property type="entry name" value="DUF4532"/>
</dbReference>
<dbReference type="EMBL" id="PZQS01000003">
    <property type="protein sequence ID" value="PVD33919.1"/>
    <property type="molecule type" value="Genomic_DNA"/>
</dbReference>
<dbReference type="PANTHER" id="PTHR35156:SF1">
    <property type="entry name" value="TESTIS-EXPRESSED PROTEIN 52"/>
    <property type="match status" value="1"/>
</dbReference>
<reference evidence="1 2" key="1">
    <citation type="submission" date="2018-04" db="EMBL/GenBank/DDBJ databases">
        <title>The genome of golden apple snail Pomacea canaliculata provides insight into stress tolerance and invasive adaptation.</title>
        <authorList>
            <person name="Liu C."/>
            <person name="Liu B."/>
            <person name="Ren Y."/>
            <person name="Zhang Y."/>
            <person name="Wang H."/>
            <person name="Li S."/>
            <person name="Jiang F."/>
            <person name="Yin L."/>
            <person name="Zhang G."/>
            <person name="Qian W."/>
            <person name="Fan W."/>
        </authorList>
    </citation>
    <scope>NUCLEOTIDE SEQUENCE [LARGE SCALE GENOMIC DNA]</scope>
    <source>
        <strain evidence="1">SZHN2017</strain>
        <tissue evidence="1">Muscle</tissue>
    </source>
</reference>
<evidence type="ECO:0000313" key="2">
    <source>
        <dbReference type="Proteomes" id="UP000245119"/>
    </source>
</evidence>
<organism evidence="1 2">
    <name type="scientific">Pomacea canaliculata</name>
    <name type="common">Golden apple snail</name>
    <dbReference type="NCBI Taxonomy" id="400727"/>
    <lineage>
        <taxon>Eukaryota</taxon>
        <taxon>Metazoa</taxon>
        <taxon>Spiralia</taxon>
        <taxon>Lophotrochozoa</taxon>
        <taxon>Mollusca</taxon>
        <taxon>Gastropoda</taxon>
        <taxon>Caenogastropoda</taxon>
        <taxon>Architaenioglossa</taxon>
        <taxon>Ampullarioidea</taxon>
        <taxon>Ampullariidae</taxon>
        <taxon>Pomacea</taxon>
    </lineage>
</organism>
<dbReference type="AlphaFoldDB" id="A0A2T7PKF9"/>
<accession>A0A2T7PKF9</accession>
<dbReference type="OMA" id="QHTWGFH"/>